<keyword evidence="5" id="KW-1185">Reference proteome</keyword>
<dbReference type="EnsemblPlants" id="evm.model.03.1691">
    <property type="protein sequence ID" value="cds.evm.model.03.1691"/>
    <property type="gene ID" value="evm.TU.03.1691"/>
</dbReference>
<dbReference type="InterPro" id="IPR036397">
    <property type="entry name" value="RNaseH_sf"/>
</dbReference>
<dbReference type="Pfam" id="PF13456">
    <property type="entry name" value="RVT_3"/>
    <property type="match status" value="1"/>
</dbReference>
<dbReference type="Proteomes" id="UP000596661">
    <property type="component" value="Chromosome 3"/>
</dbReference>
<evidence type="ECO:0000313" key="4">
    <source>
        <dbReference type="EnsemblPlants" id="cds.evm.model.03.1691"/>
    </source>
</evidence>
<dbReference type="Pfam" id="PF00078">
    <property type="entry name" value="RVT_1"/>
    <property type="match status" value="1"/>
</dbReference>
<dbReference type="InterPro" id="IPR044730">
    <property type="entry name" value="RNase_H-like_dom_plant"/>
</dbReference>
<dbReference type="OMA" id="NINGAPY"/>
<reference evidence="4" key="1">
    <citation type="submission" date="2018-11" db="EMBL/GenBank/DDBJ databases">
        <authorList>
            <person name="Grassa J C."/>
        </authorList>
    </citation>
    <scope>NUCLEOTIDE SEQUENCE [LARGE SCALE GENOMIC DNA]</scope>
</reference>
<dbReference type="AlphaFoldDB" id="A0A803P6B0"/>
<evidence type="ECO:0000259" key="2">
    <source>
        <dbReference type="Pfam" id="PF13456"/>
    </source>
</evidence>
<feature type="domain" description="Reverse transcriptase" evidence="1">
    <location>
        <begin position="147"/>
        <end position="242"/>
    </location>
</feature>
<dbReference type="InterPro" id="IPR012337">
    <property type="entry name" value="RNaseH-like_sf"/>
</dbReference>
<sequence length="641" mass="72568">MVDGDHNSKYFHTSATSRRRNNLITQLHDNNGRLVEWGSGLEEVMVNYFKDLFATAASDWTAVTSNVQPRVSYDQNIELVKEVTEEEVKKAMFQMHPDKSPGPDGMTPGFFQRCWHIVGRDVFRLVQEFFVTGSFPTSLNATNVVLIPKKKNPRSMGDLRPISLCNVLYKVISKVLANRLKVVLPYVISDTQSAFLQGRLISDNIMIAYEVMHYLKRKTRGRDGHMALKLDMSKAYDRLEWGYIRAILLKMGRCWDVELIRDIFDSRDQQLILSIQLSSTSDIDSWAWKFDSQGVYTVKSAYRRLRELKAAAVDHSNAGFWRKLWDLKIPPKISNFLWRAATNTLPTCVQLQHRHVPISRVCSRCNLEDETTMHALVTCPHSRACWNRSGANLQATDAAGFFDWLLVVFEKESVATLEEVAVLSWSIWKSRNEFIWQNKTSSAAAIVFSARTVLEQYKFAQTRKGLSLSSHLDGGKNIEHWTTPVLNCIKVNVDGAIFENEERFGMGAIARDSAGIFVAAFNTSFFGVVHSGMAEIVGIKEALSWIKRFPWPQVVLETDSLLCVQSILSNAILPSQFGYIVNDCRVLLSAISNVTLRFVKRSANKAAHCIARSSCFSSGRDLQWTDCPAEVQSIVMGEISY</sequence>
<evidence type="ECO:0008006" key="6">
    <source>
        <dbReference type="Google" id="ProtNLM"/>
    </source>
</evidence>
<dbReference type="InterPro" id="IPR043502">
    <property type="entry name" value="DNA/RNA_pol_sf"/>
</dbReference>
<dbReference type="SUPFAM" id="SSF53098">
    <property type="entry name" value="Ribonuclease H-like"/>
    <property type="match status" value="1"/>
</dbReference>
<protein>
    <recommendedName>
        <fullName evidence="6">Reverse transcriptase domain-containing protein</fullName>
    </recommendedName>
</protein>
<proteinExistence type="predicted"/>
<dbReference type="PANTHER" id="PTHR46890:SF48">
    <property type="entry name" value="RNA-DIRECTED DNA POLYMERASE"/>
    <property type="match status" value="1"/>
</dbReference>
<dbReference type="InterPro" id="IPR002156">
    <property type="entry name" value="RNaseH_domain"/>
</dbReference>
<dbReference type="Gramene" id="evm.model.03.1691">
    <property type="protein sequence ID" value="cds.evm.model.03.1691"/>
    <property type="gene ID" value="evm.TU.03.1691"/>
</dbReference>
<feature type="domain" description="Reverse transcriptase zinc-binding" evidence="3">
    <location>
        <begin position="296"/>
        <end position="386"/>
    </location>
</feature>
<evidence type="ECO:0000259" key="1">
    <source>
        <dbReference type="Pfam" id="PF00078"/>
    </source>
</evidence>
<name>A0A803P6B0_CANSA</name>
<dbReference type="EMBL" id="UZAU01000330">
    <property type="status" value="NOT_ANNOTATED_CDS"/>
    <property type="molecule type" value="Genomic_DNA"/>
</dbReference>
<evidence type="ECO:0000259" key="3">
    <source>
        <dbReference type="Pfam" id="PF13966"/>
    </source>
</evidence>
<dbReference type="InterPro" id="IPR052343">
    <property type="entry name" value="Retrotransposon-Effector_Assoc"/>
</dbReference>
<dbReference type="InterPro" id="IPR026960">
    <property type="entry name" value="RVT-Znf"/>
</dbReference>
<dbReference type="Gene3D" id="3.30.420.10">
    <property type="entry name" value="Ribonuclease H-like superfamily/Ribonuclease H"/>
    <property type="match status" value="1"/>
</dbReference>
<dbReference type="SUPFAM" id="SSF56672">
    <property type="entry name" value="DNA/RNA polymerases"/>
    <property type="match status" value="1"/>
</dbReference>
<dbReference type="PANTHER" id="PTHR46890">
    <property type="entry name" value="NON-LTR RETROLELEMENT REVERSE TRANSCRIPTASE-LIKE PROTEIN-RELATED"/>
    <property type="match status" value="1"/>
</dbReference>
<evidence type="ECO:0000313" key="5">
    <source>
        <dbReference type="Proteomes" id="UP000596661"/>
    </source>
</evidence>
<dbReference type="GO" id="GO:0004523">
    <property type="term" value="F:RNA-DNA hybrid ribonuclease activity"/>
    <property type="evidence" value="ECO:0007669"/>
    <property type="project" value="InterPro"/>
</dbReference>
<accession>A0A803P6B0</accession>
<organism evidence="4 5">
    <name type="scientific">Cannabis sativa</name>
    <name type="common">Hemp</name>
    <name type="synonym">Marijuana</name>
    <dbReference type="NCBI Taxonomy" id="3483"/>
    <lineage>
        <taxon>Eukaryota</taxon>
        <taxon>Viridiplantae</taxon>
        <taxon>Streptophyta</taxon>
        <taxon>Embryophyta</taxon>
        <taxon>Tracheophyta</taxon>
        <taxon>Spermatophyta</taxon>
        <taxon>Magnoliopsida</taxon>
        <taxon>eudicotyledons</taxon>
        <taxon>Gunneridae</taxon>
        <taxon>Pentapetalae</taxon>
        <taxon>rosids</taxon>
        <taxon>fabids</taxon>
        <taxon>Rosales</taxon>
        <taxon>Cannabaceae</taxon>
        <taxon>Cannabis</taxon>
    </lineage>
</organism>
<dbReference type="CDD" id="cd01650">
    <property type="entry name" value="RT_nLTR_like"/>
    <property type="match status" value="1"/>
</dbReference>
<feature type="domain" description="RNase H type-1" evidence="2">
    <location>
        <begin position="492"/>
        <end position="613"/>
    </location>
</feature>
<dbReference type="CDD" id="cd06222">
    <property type="entry name" value="RNase_H_like"/>
    <property type="match status" value="1"/>
</dbReference>
<dbReference type="InterPro" id="IPR000477">
    <property type="entry name" value="RT_dom"/>
</dbReference>
<dbReference type="Pfam" id="PF13966">
    <property type="entry name" value="zf-RVT"/>
    <property type="match status" value="1"/>
</dbReference>
<dbReference type="GO" id="GO:0003676">
    <property type="term" value="F:nucleic acid binding"/>
    <property type="evidence" value="ECO:0007669"/>
    <property type="project" value="InterPro"/>
</dbReference>
<reference evidence="4" key="2">
    <citation type="submission" date="2021-03" db="UniProtKB">
        <authorList>
            <consortium name="EnsemblPlants"/>
        </authorList>
    </citation>
    <scope>IDENTIFICATION</scope>
</reference>